<keyword evidence="2" id="KW-0479">Metal-binding</keyword>
<comment type="subcellular location">
    <subcellularLocation>
        <location evidence="1">Nucleus</location>
    </subcellularLocation>
</comment>
<dbReference type="PANTHER" id="PTHR47338:SF29">
    <property type="entry name" value="ZN(2)-C6 FUNGAL-TYPE DOMAIN-CONTAINING PROTEIN"/>
    <property type="match status" value="1"/>
</dbReference>
<organism evidence="7 8">
    <name type="scientific">Sanghuangporus baumii</name>
    <name type="common">Phellinus baumii</name>
    <dbReference type="NCBI Taxonomy" id="108892"/>
    <lineage>
        <taxon>Eukaryota</taxon>
        <taxon>Fungi</taxon>
        <taxon>Dikarya</taxon>
        <taxon>Basidiomycota</taxon>
        <taxon>Agaricomycotina</taxon>
        <taxon>Agaricomycetes</taxon>
        <taxon>Hymenochaetales</taxon>
        <taxon>Hymenochaetaceae</taxon>
        <taxon>Sanghuangporus</taxon>
    </lineage>
</organism>
<dbReference type="GO" id="GO:0005634">
    <property type="term" value="C:nucleus"/>
    <property type="evidence" value="ECO:0007669"/>
    <property type="project" value="UniProtKB-SubCell"/>
</dbReference>
<evidence type="ECO:0000259" key="6">
    <source>
        <dbReference type="Pfam" id="PF04082"/>
    </source>
</evidence>
<comment type="caution">
    <text evidence="7">The sequence shown here is derived from an EMBL/GenBank/DDBJ whole genome shotgun (WGS) entry which is preliminary data.</text>
</comment>
<dbReference type="GO" id="GO:0000981">
    <property type="term" value="F:DNA-binding transcription factor activity, RNA polymerase II-specific"/>
    <property type="evidence" value="ECO:0007669"/>
    <property type="project" value="InterPro"/>
</dbReference>
<protein>
    <recommendedName>
        <fullName evidence="6">Xylanolytic transcriptional activator regulatory domain-containing protein</fullName>
    </recommendedName>
</protein>
<keyword evidence="8" id="KW-1185">Reference proteome</keyword>
<evidence type="ECO:0000313" key="8">
    <source>
        <dbReference type="Proteomes" id="UP000757232"/>
    </source>
</evidence>
<accession>A0A9Q5HXK2</accession>
<evidence type="ECO:0000256" key="4">
    <source>
        <dbReference type="ARBA" id="ARBA00023163"/>
    </source>
</evidence>
<evidence type="ECO:0000313" key="7">
    <source>
        <dbReference type="EMBL" id="OCB87834.1"/>
    </source>
</evidence>
<dbReference type="GO" id="GO:0008270">
    <property type="term" value="F:zinc ion binding"/>
    <property type="evidence" value="ECO:0007669"/>
    <property type="project" value="InterPro"/>
</dbReference>
<evidence type="ECO:0000256" key="3">
    <source>
        <dbReference type="ARBA" id="ARBA00023015"/>
    </source>
</evidence>
<dbReference type="GO" id="GO:0006351">
    <property type="term" value="P:DNA-templated transcription"/>
    <property type="evidence" value="ECO:0007669"/>
    <property type="project" value="InterPro"/>
</dbReference>
<dbReference type="InterPro" id="IPR007219">
    <property type="entry name" value="XnlR_reg_dom"/>
</dbReference>
<feature type="domain" description="Xylanolytic transcriptional activator regulatory" evidence="6">
    <location>
        <begin position="127"/>
        <end position="276"/>
    </location>
</feature>
<dbReference type="Proteomes" id="UP000757232">
    <property type="component" value="Unassembled WGS sequence"/>
</dbReference>
<proteinExistence type="predicted"/>
<dbReference type="AlphaFoldDB" id="A0A9Q5HXK2"/>
<dbReference type="EMBL" id="LNZH02000187">
    <property type="protein sequence ID" value="OCB87834.1"/>
    <property type="molecule type" value="Genomic_DNA"/>
</dbReference>
<evidence type="ECO:0000256" key="2">
    <source>
        <dbReference type="ARBA" id="ARBA00022723"/>
    </source>
</evidence>
<dbReference type="CDD" id="cd12148">
    <property type="entry name" value="fungal_TF_MHR"/>
    <property type="match status" value="1"/>
</dbReference>
<dbReference type="OrthoDB" id="2309723at2759"/>
<name>A0A9Q5HXK2_SANBA</name>
<dbReference type="InterPro" id="IPR050815">
    <property type="entry name" value="TF_fung"/>
</dbReference>
<keyword evidence="3" id="KW-0805">Transcription regulation</keyword>
<sequence>MMVGLKLGMIHRLAEMRLGATVLTRTELLEERLAQLEAKVKELKGTVEPERSVALHDPYPAASTTSMRQVAMARVQEDFPTQISEMLVSTFLRAASVLGFVLEPKRFKDHFLLPTRHPSRPHLALCCMVYTWAIRIHNTEDLKQFESLYLQRTISSLQNASHGGHEGRNEMCDLHVLQAEVLLAQYYNCLGHILRARYHTSAAVTFTYIHGLEGSRSTGDAQRVSFDSGLSASRFRGLPLRGDLASTERAHLFWAVFVLDTCWSAALKMPCLLSDNVESGTQINTPWSIQTNACASGQTVQRLFLGEGVLEGDDSFPVLRAKLSAIYGRAVDLASRSHSESVKSEAQAIAQIVAAIVHNLQPLDQLHNISDDVRLRLAVNHSIAHASMIHLYGALPQEASVVSSQPVLSHAFEILAILELVDAAISRHLEDHAPIVPDPFLAVIGSAAGRVFTDSLLSIENTRGPHNHAFGAQQHALRASINCLIDILQNYAGSSNIFPVFAIHANEIKRYMQAKTS</sequence>
<dbReference type="GO" id="GO:0003677">
    <property type="term" value="F:DNA binding"/>
    <property type="evidence" value="ECO:0007669"/>
    <property type="project" value="InterPro"/>
</dbReference>
<keyword evidence="4" id="KW-0804">Transcription</keyword>
<gene>
    <name evidence="7" type="ORF">A7U60_g4967</name>
</gene>
<reference evidence="7" key="1">
    <citation type="submission" date="2016-06" db="EMBL/GenBank/DDBJ databases">
        <title>Draft Genome sequence of the fungus Inonotus baumii.</title>
        <authorList>
            <person name="Zhu H."/>
            <person name="Lin W."/>
        </authorList>
    </citation>
    <scope>NUCLEOTIDE SEQUENCE</scope>
    <source>
        <strain evidence="7">821</strain>
    </source>
</reference>
<keyword evidence="5" id="KW-0539">Nucleus</keyword>
<dbReference type="PANTHER" id="PTHR47338">
    <property type="entry name" value="ZN(II)2CYS6 TRANSCRIPTION FACTOR (EUROFUNG)-RELATED"/>
    <property type="match status" value="1"/>
</dbReference>
<evidence type="ECO:0000256" key="5">
    <source>
        <dbReference type="ARBA" id="ARBA00023242"/>
    </source>
</evidence>
<evidence type="ECO:0000256" key="1">
    <source>
        <dbReference type="ARBA" id="ARBA00004123"/>
    </source>
</evidence>
<dbReference type="Pfam" id="PF04082">
    <property type="entry name" value="Fungal_trans"/>
    <property type="match status" value="1"/>
</dbReference>